<organism evidence="2 3">
    <name type="scientific">Streptomyces ficellus</name>
    <dbReference type="NCBI Taxonomy" id="1977088"/>
    <lineage>
        <taxon>Bacteria</taxon>
        <taxon>Bacillati</taxon>
        <taxon>Actinomycetota</taxon>
        <taxon>Actinomycetes</taxon>
        <taxon>Kitasatosporales</taxon>
        <taxon>Streptomycetaceae</taxon>
        <taxon>Streptomyces</taxon>
    </lineage>
</organism>
<dbReference type="OrthoDB" id="3873944at2"/>
<feature type="transmembrane region" description="Helical" evidence="1">
    <location>
        <begin position="121"/>
        <end position="141"/>
    </location>
</feature>
<feature type="transmembrane region" description="Helical" evidence="1">
    <location>
        <begin position="83"/>
        <end position="101"/>
    </location>
</feature>
<dbReference type="InterPro" id="IPR025058">
    <property type="entry name" value="DUF3995"/>
</dbReference>
<dbReference type="EMBL" id="CP034279">
    <property type="protein sequence ID" value="QGV77593.1"/>
    <property type="molecule type" value="Genomic_DNA"/>
</dbReference>
<dbReference type="AlphaFoldDB" id="A0A6I6F0Y4"/>
<dbReference type="Proteomes" id="UP000422572">
    <property type="component" value="Chromosome"/>
</dbReference>
<keyword evidence="3" id="KW-1185">Reference proteome</keyword>
<sequence length="143" mass="15400">MIRTLAPGLLSFVVIAIGLLHLVWAFSPWPWNDRETFVRTVGGTDDGRMPRAVESMLVGVALIGAGALTLMVGGAVPGVGPQWLQLTGMFGFALVMFVRGAGGYLMNSRATPEFRRWNSVLYSPLCLLLCLLALIVAVAAVRR</sequence>
<name>A0A6I6F0Y4_9ACTN</name>
<evidence type="ECO:0000313" key="3">
    <source>
        <dbReference type="Proteomes" id="UP000422572"/>
    </source>
</evidence>
<gene>
    <name evidence="2" type="ORF">EIZ62_04520</name>
</gene>
<proteinExistence type="predicted"/>
<keyword evidence="1" id="KW-1133">Transmembrane helix</keyword>
<evidence type="ECO:0000313" key="2">
    <source>
        <dbReference type="EMBL" id="QGV77593.1"/>
    </source>
</evidence>
<protein>
    <submittedName>
        <fullName evidence="2">DUF3995 domain-containing protein</fullName>
    </submittedName>
</protein>
<dbReference type="KEGG" id="sfic:EIZ62_04520"/>
<keyword evidence="1" id="KW-0472">Membrane</keyword>
<feature type="transmembrane region" description="Helical" evidence="1">
    <location>
        <begin position="56"/>
        <end position="76"/>
    </location>
</feature>
<keyword evidence="1" id="KW-0812">Transmembrane</keyword>
<reference evidence="2 3" key="1">
    <citation type="submission" date="2018-12" db="EMBL/GenBank/DDBJ databases">
        <title>Complete genome sequence of Streptomyces ficellus NRRL8067, the producer of ficellomycin, feldamycin and nojirimycin.</title>
        <authorList>
            <person name="Zhang H."/>
            <person name="Yue R."/>
            <person name="Liu Y."/>
            <person name="Li M."/>
            <person name="Mu H."/>
            <person name="Zhang J."/>
        </authorList>
    </citation>
    <scope>NUCLEOTIDE SEQUENCE [LARGE SCALE GENOMIC DNA]</scope>
    <source>
        <strain evidence="2 3">NRRL 8067</strain>
    </source>
</reference>
<dbReference type="RefSeq" id="WP_156691411.1">
    <property type="nucleotide sequence ID" value="NZ_CP034279.1"/>
</dbReference>
<dbReference type="Pfam" id="PF13160">
    <property type="entry name" value="DUF3995"/>
    <property type="match status" value="1"/>
</dbReference>
<evidence type="ECO:0000256" key="1">
    <source>
        <dbReference type="SAM" id="Phobius"/>
    </source>
</evidence>
<accession>A0A6I6F0Y4</accession>